<dbReference type="Gene3D" id="3.40.50.1000">
    <property type="entry name" value="HAD superfamily/HAD-like"/>
    <property type="match status" value="1"/>
</dbReference>
<sequence>MVQHKIDYYCRLAGQPQRPPEMPETPEPSSASFLHLPYNVRRRIYILAGLVRFCPINLNQEGIRAERLRTGAKEITGFACFYMARRFFGNTFGQEDVPGCECAPLPVDLLYVSHAVSEEVSHILYSENSFTISRSDVWGLRPLRSLSSHAAASLRNLTVRLNNCECVFAFRFRGVHDIPPCHPLCASHRMHDAPLSIHASQGKAIVEDWEALLRQWAVHIQPGQLRLDFVCDTANQATAEHMTKLLTAWLPRLRECSVRLRHRPDWTHHLLANETATALLKKQQPALPPANKHSYSYRLPSEIILRILEFSDLVAPYELEWRPDGGFTPYDCCLACTATMDCCTCRRFHAASSTTCTCWTPPTALFLVSRRVHDLAMDVFYGRNRFLVMPRGCRMDGANRRAAGLPRQSLLEPFLARIPERAHSRIRFLGLVIPKFATAAVLPASDDKRTLAWTHTLRLIRQRLVVSQLQLSIYMGGLYHCRLPPDRKDAFATSEINMYRLVLGEELPSLHDLRDLFLFLQWPRQTAIEAVAERLEKEIKGPAYDSWAHGKWKSKPRIWYAGISREHVDVHAGLQQARDTLGCEVFVLANGTIRLQLDLIRSSGLAPVVDMQFSSQLLGAAKPTPGIYRRTLNLVGIGRGNP</sequence>
<dbReference type="InterPro" id="IPR038883">
    <property type="entry name" value="AN11006-like"/>
</dbReference>
<evidence type="ECO:0000313" key="1">
    <source>
        <dbReference type="EMBL" id="CAK7211623.1"/>
    </source>
</evidence>
<keyword evidence="2" id="KW-1185">Reference proteome</keyword>
<evidence type="ECO:0008006" key="3">
    <source>
        <dbReference type="Google" id="ProtNLM"/>
    </source>
</evidence>
<dbReference type="EMBL" id="CAWUHB010000004">
    <property type="protein sequence ID" value="CAK7211623.1"/>
    <property type="molecule type" value="Genomic_DNA"/>
</dbReference>
<organism evidence="1 2">
    <name type="scientific">Sporothrix curviconia</name>
    <dbReference type="NCBI Taxonomy" id="1260050"/>
    <lineage>
        <taxon>Eukaryota</taxon>
        <taxon>Fungi</taxon>
        <taxon>Dikarya</taxon>
        <taxon>Ascomycota</taxon>
        <taxon>Pezizomycotina</taxon>
        <taxon>Sordariomycetes</taxon>
        <taxon>Sordariomycetidae</taxon>
        <taxon>Ophiostomatales</taxon>
        <taxon>Ophiostomataceae</taxon>
        <taxon>Sporothrix</taxon>
    </lineage>
</organism>
<protein>
    <recommendedName>
        <fullName evidence="3">F-box domain-containing protein</fullName>
    </recommendedName>
</protein>
<dbReference type="Proteomes" id="UP001642405">
    <property type="component" value="Unassembled WGS sequence"/>
</dbReference>
<gene>
    <name evidence="1" type="ORF">SCUCBS95973_001178</name>
</gene>
<dbReference type="PANTHER" id="PTHR42085:SF2">
    <property type="entry name" value="F-BOX DOMAIN-CONTAINING PROTEIN"/>
    <property type="match status" value="1"/>
</dbReference>
<dbReference type="InterPro" id="IPR036412">
    <property type="entry name" value="HAD-like_sf"/>
</dbReference>
<reference evidence="1 2" key="1">
    <citation type="submission" date="2024-01" db="EMBL/GenBank/DDBJ databases">
        <authorList>
            <person name="Allen C."/>
            <person name="Tagirdzhanova G."/>
        </authorList>
    </citation>
    <scope>NUCLEOTIDE SEQUENCE [LARGE SCALE GENOMIC DNA]</scope>
</reference>
<dbReference type="InterPro" id="IPR023214">
    <property type="entry name" value="HAD_sf"/>
</dbReference>
<name>A0ABP0AWJ8_9PEZI</name>
<proteinExistence type="predicted"/>
<accession>A0ABP0AWJ8</accession>
<comment type="caution">
    <text evidence="1">The sequence shown here is derived from an EMBL/GenBank/DDBJ whole genome shotgun (WGS) entry which is preliminary data.</text>
</comment>
<dbReference type="SUPFAM" id="SSF56784">
    <property type="entry name" value="HAD-like"/>
    <property type="match status" value="1"/>
</dbReference>
<evidence type="ECO:0000313" key="2">
    <source>
        <dbReference type="Proteomes" id="UP001642405"/>
    </source>
</evidence>
<dbReference type="PANTHER" id="PTHR42085">
    <property type="entry name" value="F-BOX DOMAIN-CONTAINING PROTEIN"/>
    <property type="match status" value="1"/>
</dbReference>